<dbReference type="Pfam" id="PF00561">
    <property type="entry name" value="Abhydrolase_1"/>
    <property type="match status" value="1"/>
</dbReference>
<dbReference type="InterPro" id="IPR000639">
    <property type="entry name" value="Epox_hydrolase-like"/>
</dbReference>
<reference evidence="3 4" key="1">
    <citation type="submission" date="2023-04" db="EMBL/GenBank/DDBJ databases">
        <title>Genome Encyclopedia of Bacteria and Archaea VI: Functional Genomics of Type Strains.</title>
        <authorList>
            <person name="Whitman W."/>
        </authorList>
    </citation>
    <scope>NUCLEOTIDE SEQUENCE [LARGE SCALE GENOMIC DNA]</scope>
    <source>
        <strain evidence="3 4">SG_E_30_P1</strain>
    </source>
</reference>
<accession>A0ABT6KNT1</accession>
<evidence type="ECO:0000313" key="3">
    <source>
        <dbReference type="EMBL" id="MDH6181420.1"/>
    </source>
</evidence>
<dbReference type="InterPro" id="IPR029058">
    <property type="entry name" value="AB_hydrolase_fold"/>
</dbReference>
<proteinExistence type="predicted"/>
<dbReference type="RefSeq" id="WP_322133736.1">
    <property type="nucleotide sequence ID" value="NZ_CP085036.1"/>
</dbReference>
<evidence type="ECO:0000256" key="1">
    <source>
        <dbReference type="ARBA" id="ARBA00022801"/>
    </source>
</evidence>
<feature type="domain" description="AB hydrolase-1" evidence="2">
    <location>
        <begin position="34"/>
        <end position="275"/>
    </location>
</feature>
<dbReference type="Gene3D" id="3.40.50.1820">
    <property type="entry name" value="alpha/beta hydrolase"/>
    <property type="match status" value="1"/>
</dbReference>
<dbReference type="SUPFAM" id="SSF53474">
    <property type="entry name" value="alpha/beta-Hydrolases"/>
    <property type="match status" value="1"/>
</dbReference>
<dbReference type="InterPro" id="IPR000073">
    <property type="entry name" value="AB_hydrolase_1"/>
</dbReference>
<dbReference type="PRINTS" id="PR00111">
    <property type="entry name" value="ABHYDROLASE"/>
</dbReference>
<name>A0ABT6KNT1_9MICO</name>
<comment type="caution">
    <text evidence="3">The sequence shown here is derived from an EMBL/GenBank/DDBJ whole genome shotgun (WGS) entry which is preliminary data.</text>
</comment>
<dbReference type="PRINTS" id="PR00412">
    <property type="entry name" value="EPOXHYDRLASE"/>
</dbReference>
<dbReference type="EMBL" id="JARXVQ010000001">
    <property type="protein sequence ID" value="MDH6181420.1"/>
    <property type="molecule type" value="Genomic_DNA"/>
</dbReference>
<keyword evidence="4" id="KW-1185">Reference proteome</keyword>
<gene>
    <name evidence="3" type="ORF">M2152_001602</name>
</gene>
<protein>
    <submittedName>
        <fullName evidence="3">Pimeloyl-ACP methyl ester carboxylesterase</fullName>
    </submittedName>
</protein>
<evidence type="ECO:0000313" key="4">
    <source>
        <dbReference type="Proteomes" id="UP001160142"/>
    </source>
</evidence>
<sequence>MTRLVPSGADVRSVAVSAGVLRVLHAGAPSSLAPLVLIHGGGTDNAAISWYRLMEPLSEDREVWAIDLPGFGASVSVPPVGGPGALAGVVAEAMAALGIPRAVVFGVSMGGDVAITLALKHPALVSGLVLIAPGGLTPILRNPTAQFWAWVAAQAPDWMLVPAARFANRFVRSALRALVTDPSTLPPEAVEEFVREARDPRGGVGYARYNQATLGRRGMLNDHTGQMSSITVPTLFFNGADDRLVDPDDSRRAAALMQDARLVVVPHCGHWAQLEAHDRFLAEVREFLGDMA</sequence>
<dbReference type="Proteomes" id="UP001160142">
    <property type="component" value="Unassembled WGS sequence"/>
</dbReference>
<keyword evidence="1" id="KW-0378">Hydrolase</keyword>
<evidence type="ECO:0000259" key="2">
    <source>
        <dbReference type="Pfam" id="PF00561"/>
    </source>
</evidence>
<dbReference type="InterPro" id="IPR050266">
    <property type="entry name" value="AB_hydrolase_sf"/>
</dbReference>
<organism evidence="3 4">
    <name type="scientific">Antiquaquibacter oligotrophicus</name>
    <dbReference type="NCBI Taxonomy" id="2880260"/>
    <lineage>
        <taxon>Bacteria</taxon>
        <taxon>Bacillati</taxon>
        <taxon>Actinomycetota</taxon>
        <taxon>Actinomycetes</taxon>
        <taxon>Micrococcales</taxon>
        <taxon>Microbacteriaceae</taxon>
        <taxon>Antiquaquibacter</taxon>
    </lineage>
</organism>
<dbReference type="PANTHER" id="PTHR43798:SF31">
    <property type="entry name" value="AB HYDROLASE SUPERFAMILY PROTEIN YCLE"/>
    <property type="match status" value="1"/>
</dbReference>
<dbReference type="PANTHER" id="PTHR43798">
    <property type="entry name" value="MONOACYLGLYCEROL LIPASE"/>
    <property type="match status" value="1"/>
</dbReference>